<evidence type="ECO:0000256" key="3">
    <source>
        <dbReference type="ARBA" id="ARBA00022737"/>
    </source>
</evidence>
<dbReference type="GO" id="GO:0051015">
    <property type="term" value="F:actin filament binding"/>
    <property type="evidence" value="ECO:0007669"/>
    <property type="project" value="TreeGrafter"/>
</dbReference>
<evidence type="ECO:0000256" key="5">
    <source>
        <dbReference type="ARBA" id="ARBA00023136"/>
    </source>
</evidence>
<organism evidence="7 8">
    <name type="scientific">Trichonephila inaurata madagascariensis</name>
    <dbReference type="NCBI Taxonomy" id="2747483"/>
    <lineage>
        <taxon>Eukaryota</taxon>
        <taxon>Metazoa</taxon>
        <taxon>Ecdysozoa</taxon>
        <taxon>Arthropoda</taxon>
        <taxon>Chelicerata</taxon>
        <taxon>Arachnida</taxon>
        <taxon>Araneae</taxon>
        <taxon>Araneomorphae</taxon>
        <taxon>Entelegynae</taxon>
        <taxon>Araneoidea</taxon>
        <taxon>Nephilidae</taxon>
        <taxon>Trichonephila</taxon>
        <taxon>Trichonephila inaurata</taxon>
    </lineage>
</organism>
<feature type="coiled-coil region" evidence="6">
    <location>
        <begin position="227"/>
        <end position="254"/>
    </location>
</feature>
<protein>
    <submittedName>
        <fullName evidence="7">Nesprin-1</fullName>
    </submittedName>
</protein>
<dbReference type="Pfam" id="PF00435">
    <property type="entry name" value="Spectrin"/>
    <property type="match status" value="2"/>
</dbReference>
<dbReference type="OrthoDB" id="6515325at2759"/>
<dbReference type="PANTHER" id="PTHR47535">
    <property type="entry name" value="MUSCLE-SPECIFIC PROTEIN 300 KDA, ISOFORM G"/>
    <property type="match status" value="1"/>
</dbReference>
<dbReference type="Proteomes" id="UP000886998">
    <property type="component" value="Unassembled WGS sequence"/>
</dbReference>
<dbReference type="PANTHER" id="PTHR47535:SF7">
    <property type="entry name" value="CALMIN"/>
    <property type="match status" value="1"/>
</dbReference>
<reference evidence="7" key="1">
    <citation type="submission" date="2020-08" db="EMBL/GenBank/DDBJ databases">
        <title>Multicomponent nature underlies the extraordinary mechanical properties of spider dragline silk.</title>
        <authorList>
            <person name="Kono N."/>
            <person name="Nakamura H."/>
            <person name="Mori M."/>
            <person name="Yoshida Y."/>
            <person name="Ohtoshi R."/>
            <person name="Malay A.D."/>
            <person name="Moran D.A.P."/>
            <person name="Tomita M."/>
            <person name="Numata K."/>
            <person name="Arakawa K."/>
        </authorList>
    </citation>
    <scope>NUCLEOTIDE SEQUENCE</scope>
</reference>
<evidence type="ECO:0000313" key="7">
    <source>
        <dbReference type="EMBL" id="GFY40261.1"/>
    </source>
</evidence>
<dbReference type="InterPro" id="IPR002017">
    <property type="entry name" value="Spectrin_repeat"/>
</dbReference>
<dbReference type="GO" id="GO:0008285">
    <property type="term" value="P:negative regulation of cell population proliferation"/>
    <property type="evidence" value="ECO:0007669"/>
    <property type="project" value="TreeGrafter"/>
</dbReference>
<dbReference type="CDD" id="cd00176">
    <property type="entry name" value="SPEC"/>
    <property type="match status" value="1"/>
</dbReference>
<keyword evidence="3" id="KW-0677">Repeat</keyword>
<keyword evidence="4" id="KW-1133">Transmembrane helix</keyword>
<dbReference type="InterPro" id="IPR052403">
    <property type="entry name" value="LINC-complex_assoc"/>
</dbReference>
<evidence type="ECO:0000256" key="2">
    <source>
        <dbReference type="ARBA" id="ARBA00022692"/>
    </source>
</evidence>
<keyword evidence="2" id="KW-0812">Transmembrane</keyword>
<dbReference type="SMART" id="SM00150">
    <property type="entry name" value="SPEC"/>
    <property type="match status" value="3"/>
</dbReference>
<comment type="subcellular location">
    <subcellularLocation>
        <location evidence="1">Membrane</location>
    </subcellularLocation>
</comment>
<dbReference type="EMBL" id="BMAV01001793">
    <property type="protein sequence ID" value="GFY40261.1"/>
    <property type="molecule type" value="Genomic_DNA"/>
</dbReference>
<proteinExistence type="predicted"/>
<dbReference type="InterPro" id="IPR018159">
    <property type="entry name" value="Spectrin/alpha-actinin"/>
</dbReference>
<gene>
    <name evidence="7" type="primary">Syne1_1</name>
    <name evidence="7" type="ORF">TNIN_406431</name>
</gene>
<keyword evidence="6" id="KW-0175">Coiled coil</keyword>
<sequence>MDNLKDQFSELSKQTAEVISSLSSVLMRLQEFSQNKNKFKEWLDNVKTKVPEKFVTKGDIVEVRTRIESLKQIFSDMEKHRSQLKELQVEASELALKTGYESEISKVEEISEDFKSVHQKVKTLLTHLERELANLQTYNHELQEIEKWLLQMSFNLMSHHSLQISNLIKTKEQSNKHQLLLREIQNYQKVIDSLKSKGASIIDEYKEQIPTIENQIKGQITNVQESYDSLLMTAENIQAQLEDALSKFKIYEDSLLLCEKLINETRPFIASGLDASKLSSEDAKEKLDSAKGYLKNLIEGREKLQSAIQGCVEATSSISRPSSPDVGFASSLPEKEMQIKIQLQDYIEQLQAFSSSLENIVSEWENLTQMKNSIEKWIAEKENYVSSLESKPLDFSVESLNSRLHELEDIKIQITEKEAEIDSIERREKKKSDASELNRLREKLKHLDARVSQLMNKCISQKLAVEEMKVIFSEIESQIKSCGEKIDNIEKQMTAGSSQKKQLMQQSLDDLTAVDQLITKLKNMTDKLRDQLSIKARMKYRVK</sequence>
<feature type="coiled-coil region" evidence="6">
    <location>
        <begin position="70"/>
        <end position="97"/>
    </location>
</feature>
<dbReference type="GO" id="GO:0007097">
    <property type="term" value="P:nuclear migration"/>
    <property type="evidence" value="ECO:0007669"/>
    <property type="project" value="TreeGrafter"/>
</dbReference>
<keyword evidence="5" id="KW-0472">Membrane</keyword>
<evidence type="ECO:0000313" key="8">
    <source>
        <dbReference type="Proteomes" id="UP000886998"/>
    </source>
</evidence>
<dbReference type="Gene3D" id="1.20.58.60">
    <property type="match status" value="3"/>
</dbReference>
<accession>A0A8X7BPW2</accession>
<name>A0A8X7BPW2_9ARAC</name>
<dbReference type="AlphaFoldDB" id="A0A8X7BPW2"/>
<evidence type="ECO:0000256" key="6">
    <source>
        <dbReference type="SAM" id="Coils"/>
    </source>
</evidence>
<comment type="caution">
    <text evidence="7">The sequence shown here is derived from an EMBL/GenBank/DDBJ whole genome shotgun (WGS) entry which is preliminary data.</text>
</comment>
<evidence type="ECO:0000256" key="4">
    <source>
        <dbReference type="ARBA" id="ARBA00022989"/>
    </source>
</evidence>
<dbReference type="GO" id="GO:0034993">
    <property type="term" value="C:meiotic nuclear membrane microtubule tethering complex"/>
    <property type="evidence" value="ECO:0007669"/>
    <property type="project" value="TreeGrafter"/>
</dbReference>
<evidence type="ECO:0000256" key="1">
    <source>
        <dbReference type="ARBA" id="ARBA00004370"/>
    </source>
</evidence>
<keyword evidence="8" id="KW-1185">Reference proteome</keyword>
<dbReference type="GO" id="GO:0005737">
    <property type="term" value="C:cytoplasm"/>
    <property type="evidence" value="ECO:0007669"/>
    <property type="project" value="TreeGrafter"/>
</dbReference>
<feature type="coiled-coil region" evidence="6">
    <location>
        <begin position="397"/>
        <end position="506"/>
    </location>
</feature>
<dbReference type="SUPFAM" id="SSF46966">
    <property type="entry name" value="Spectrin repeat"/>
    <property type="match status" value="3"/>
</dbReference>
<dbReference type="GO" id="GO:0005640">
    <property type="term" value="C:nuclear outer membrane"/>
    <property type="evidence" value="ECO:0007669"/>
    <property type="project" value="TreeGrafter"/>
</dbReference>